<evidence type="ECO:0000313" key="1">
    <source>
        <dbReference type="EMBL" id="SIT50723.1"/>
    </source>
</evidence>
<evidence type="ECO:0000313" key="2">
    <source>
        <dbReference type="Proteomes" id="UP000195569"/>
    </source>
</evidence>
<proteinExistence type="predicted"/>
<reference evidence="1" key="1">
    <citation type="submission" date="2016-12" db="EMBL/GenBank/DDBJ databases">
        <authorList>
            <person name="Moulin L."/>
        </authorList>
    </citation>
    <scope>NUCLEOTIDE SEQUENCE [LARGE SCALE GENOMIC DNA]</scope>
    <source>
        <strain evidence="1">STM 7183</strain>
    </source>
</reference>
<gene>
    <name evidence="1" type="ORF">BN2476_930021</name>
</gene>
<dbReference type="EMBL" id="CYGY02000093">
    <property type="protein sequence ID" value="SIT50723.1"/>
    <property type="molecule type" value="Genomic_DNA"/>
</dbReference>
<organism evidence="1 2">
    <name type="scientific">Paraburkholderia piptadeniae</name>
    <dbReference type="NCBI Taxonomy" id="1701573"/>
    <lineage>
        <taxon>Bacteria</taxon>
        <taxon>Pseudomonadati</taxon>
        <taxon>Pseudomonadota</taxon>
        <taxon>Betaproteobacteria</taxon>
        <taxon>Burkholderiales</taxon>
        <taxon>Burkholderiaceae</taxon>
        <taxon>Paraburkholderia</taxon>
    </lineage>
</organism>
<sequence>MRHSGTLGPFVDDRVTPKCRKATLQIQGSVDTTLPLRRDLSCSGGAILRIARPHPGATSRRPNEFSNFRIHRLTPHQTTAIRAFVVRRVVGLSGPLTFTDRACLSAPHPGFTNGNFDPEGRPGTGCVRRHRVAAS</sequence>
<accession>A0A1N7STC8</accession>
<protein>
    <submittedName>
        <fullName evidence="1">Uncharacterized protein</fullName>
    </submittedName>
</protein>
<dbReference type="AlphaFoldDB" id="A0A1N7STC8"/>
<dbReference type="Proteomes" id="UP000195569">
    <property type="component" value="Unassembled WGS sequence"/>
</dbReference>
<keyword evidence="2" id="KW-1185">Reference proteome</keyword>
<comment type="caution">
    <text evidence="1">The sequence shown here is derived from an EMBL/GenBank/DDBJ whole genome shotgun (WGS) entry which is preliminary data.</text>
</comment>
<name>A0A1N7STC8_9BURK</name>